<dbReference type="PANTHER" id="PTHR42852:SF13">
    <property type="entry name" value="PROTEIN DIPZ"/>
    <property type="match status" value="1"/>
</dbReference>
<evidence type="ECO:0000259" key="3">
    <source>
        <dbReference type="PROSITE" id="PS51352"/>
    </source>
</evidence>
<accession>A0A1I1GH87</accession>
<feature type="domain" description="Thioredoxin" evidence="3">
    <location>
        <begin position="2"/>
        <end position="165"/>
    </location>
</feature>
<dbReference type="InterPro" id="IPR050553">
    <property type="entry name" value="Thioredoxin_ResA/DsbE_sf"/>
</dbReference>
<dbReference type="SUPFAM" id="SSF52833">
    <property type="entry name" value="Thioredoxin-like"/>
    <property type="match status" value="1"/>
</dbReference>
<dbReference type="Proteomes" id="UP000199577">
    <property type="component" value="Unassembled WGS sequence"/>
</dbReference>
<dbReference type="AlphaFoldDB" id="A0A1I1GH87"/>
<evidence type="ECO:0000256" key="1">
    <source>
        <dbReference type="ARBA" id="ARBA00023284"/>
    </source>
</evidence>
<keyword evidence="5" id="KW-1185">Reference proteome</keyword>
<dbReference type="PROSITE" id="PS51352">
    <property type="entry name" value="THIOREDOXIN_2"/>
    <property type="match status" value="1"/>
</dbReference>
<feature type="chain" id="PRO_5011640911" evidence="2">
    <location>
        <begin position="22"/>
        <end position="165"/>
    </location>
</feature>
<dbReference type="GO" id="GO:0016209">
    <property type="term" value="F:antioxidant activity"/>
    <property type="evidence" value="ECO:0007669"/>
    <property type="project" value="InterPro"/>
</dbReference>
<dbReference type="Pfam" id="PF00578">
    <property type="entry name" value="AhpC-TSA"/>
    <property type="match status" value="1"/>
</dbReference>
<dbReference type="PROSITE" id="PS00194">
    <property type="entry name" value="THIOREDOXIN_1"/>
    <property type="match status" value="1"/>
</dbReference>
<dbReference type="EMBL" id="FOLL01000004">
    <property type="protein sequence ID" value="SFC11147.1"/>
    <property type="molecule type" value="Genomic_DNA"/>
</dbReference>
<dbReference type="OrthoDB" id="9815205at2"/>
<evidence type="ECO:0000256" key="2">
    <source>
        <dbReference type="SAM" id="SignalP"/>
    </source>
</evidence>
<gene>
    <name evidence="4" type="ORF">SAMN05421747_104214</name>
</gene>
<dbReference type="InterPro" id="IPR013766">
    <property type="entry name" value="Thioredoxin_domain"/>
</dbReference>
<dbReference type="GO" id="GO:0016853">
    <property type="term" value="F:isomerase activity"/>
    <property type="evidence" value="ECO:0007669"/>
    <property type="project" value="UniProtKB-KW"/>
</dbReference>
<name>A0A1I1GH87_9SPHI</name>
<keyword evidence="1" id="KW-0676">Redox-active center</keyword>
<dbReference type="Gene3D" id="3.40.30.10">
    <property type="entry name" value="Glutaredoxin"/>
    <property type="match status" value="1"/>
</dbReference>
<keyword evidence="2" id="KW-0732">Signal</keyword>
<dbReference type="RefSeq" id="WP_090972654.1">
    <property type="nucleotide sequence ID" value="NZ_FOLL01000004.1"/>
</dbReference>
<keyword evidence="4" id="KW-0413">Isomerase</keyword>
<dbReference type="InterPro" id="IPR036249">
    <property type="entry name" value="Thioredoxin-like_sf"/>
</dbReference>
<proteinExistence type="predicted"/>
<reference evidence="4 5" key="1">
    <citation type="submission" date="2016-10" db="EMBL/GenBank/DDBJ databases">
        <authorList>
            <person name="de Groot N.N."/>
        </authorList>
    </citation>
    <scope>NUCLEOTIDE SEQUENCE [LARGE SCALE GENOMIC DNA]</scope>
    <source>
        <strain evidence="4 5">DSM 22900</strain>
    </source>
</reference>
<organism evidence="4 5">
    <name type="scientific">Parapedobacter composti</name>
    <dbReference type="NCBI Taxonomy" id="623281"/>
    <lineage>
        <taxon>Bacteria</taxon>
        <taxon>Pseudomonadati</taxon>
        <taxon>Bacteroidota</taxon>
        <taxon>Sphingobacteriia</taxon>
        <taxon>Sphingobacteriales</taxon>
        <taxon>Sphingobacteriaceae</taxon>
        <taxon>Parapedobacter</taxon>
    </lineage>
</organism>
<dbReference type="STRING" id="623281.SAMN05421747_104214"/>
<sequence>MKKPGVILAAILLLSAAFAGAQERVPFITLNRLEQRLGNGGDTTFVINLWATWCAPCVSELPHFERLQQTYASKPLRVLLVSLDRKEKHDAVVNFIESKGLKSEVLLLDEKDEQYFIPKISQHWSGAIPATLFVNTQRGIQVFREQEFDYEQLENDYLSIVHQNN</sequence>
<dbReference type="PANTHER" id="PTHR42852">
    <property type="entry name" value="THIOL:DISULFIDE INTERCHANGE PROTEIN DSBE"/>
    <property type="match status" value="1"/>
</dbReference>
<feature type="signal peptide" evidence="2">
    <location>
        <begin position="1"/>
        <end position="21"/>
    </location>
</feature>
<evidence type="ECO:0000313" key="4">
    <source>
        <dbReference type="EMBL" id="SFC11147.1"/>
    </source>
</evidence>
<dbReference type="GO" id="GO:0016491">
    <property type="term" value="F:oxidoreductase activity"/>
    <property type="evidence" value="ECO:0007669"/>
    <property type="project" value="InterPro"/>
</dbReference>
<dbReference type="InterPro" id="IPR000866">
    <property type="entry name" value="AhpC/TSA"/>
</dbReference>
<protein>
    <submittedName>
        <fullName evidence="4">Thiol-disulfide isomerase or thioredoxin</fullName>
    </submittedName>
</protein>
<dbReference type="InterPro" id="IPR017937">
    <property type="entry name" value="Thioredoxin_CS"/>
</dbReference>
<evidence type="ECO:0000313" key="5">
    <source>
        <dbReference type="Proteomes" id="UP000199577"/>
    </source>
</evidence>
<dbReference type="CDD" id="cd02966">
    <property type="entry name" value="TlpA_like_family"/>
    <property type="match status" value="1"/>
</dbReference>